<dbReference type="InterPro" id="IPR050272">
    <property type="entry name" value="Isochorismatase-like_hydrls"/>
</dbReference>
<gene>
    <name evidence="3" type="ORF">SAMN05216276_1006156</name>
</gene>
<dbReference type="GO" id="GO:0016787">
    <property type="term" value="F:hydrolase activity"/>
    <property type="evidence" value="ECO:0007669"/>
    <property type="project" value="UniProtKB-KW"/>
</dbReference>
<organism evidence="3 4">
    <name type="scientific">Streptosporangium subroseum</name>
    <dbReference type="NCBI Taxonomy" id="106412"/>
    <lineage>
        <taxon>Bacteria</taxon>
        <taxon>Bacillati</taxon>
        <taxon>Actinomycetota</taxon>
        <taxon>Actinomycetes</taxon>
        <taxon>Streptosporangiales</taxon>
        <taxon>Streptosporangiaceae</taxon>
        <taxon>Streptosporangium</taxon>
    </lineage>
</organism>
<dbReference type="Pfam" id="PF00857">
    <property type="entry name" value="Isochorismatase"/>
    <property type="match status" value="1"/>
</dbReference>
<evidence type="ECO:0000313" key="4">
    <source>
        <dbReference type="Proteomes" id="UP000198282"/>
    </source>
</evidence>
<feature type="domain" description="Isochorismatase-like" evidence="2">
    <location>
        <begin position="24"/>
        <end position="145"/>
    </location>
</feature>
<dbReference type="Gene3D" id="3.40.50.850">
    <property type="entry name" value="Isochorismatase-like"/>
    <property type="match status" value="1"/>
</dbReference>
<dbReference type="InterPro" id="IPR000868">
    <property type="entry name" value="Isochorismatase-like_dom"/>
</dbReference>
<dbReference type="Proteomes" id="UP000198282">
    <property type="component" value="Unassembled WGS sequence"/>
</dbReference>
<evidence type="ECO:0000313" key="3">
    <source>
        <dbReference type="EMBL" id="SNS25060.1"/>
    </source>
</evidence>
<dbReference type="PANTHER" id="PTHR43540">
    <property type="entry name" value="PEROXYUREIDOACRYLATE/UREIDOACRYLATE AMIDOHYDROLASE-RELATED"/>
    <property type="match status" value="1"/>
</dbReference>
<dbReference type="RefSeq" id="WP_245878215.1">
    <property type="nucleotide sequence ID" value="NZ_FZOD01000006.1"/>
</dbReference>
<accession>A0A239CY82</accession>
<keyword evidence="1 3" id="KW-0378">Hydrolase</keyword>
<protein>
    <submittedName>
        <fullName evidence="3">Ureidoacrylate peracid hydrolase</fullName>
    </submittedName>
</protein>
<dbReference type="PANTHER" id="PTHR43540:SF6">
    <property type="entry name" value="ISOCHORISMATASE-LIKE DOMAIN-CONTAINING PROTEIN"/>
    <property type="match status" value="1"/>
</dbReference>
<proteinExistence type="predicted"/>
<dbReference type="InterPro" id="IPR036380">
    <property type="entry name" value="Isochorismatase-like_sf"/>
</dbReference>
<evidence type="ECO:0000259" key="2">
    <source>
        <dbReference type="Pfam" id="PF00857"/>
    </source>
</evidence>
<dbReference type="EMBL" id="FZOD01000006">
    <property type="protein sequence ID" value="SNS25060.1"/>
    <property type="molecule type" value="Genomic_DNA"/>
</dbReference>
<evidence type="ECO:0000256" key="1">
    <source>
        <dbReference type="ARBA" id="ARBA00022801"/>
    </source>
</evidence>
<sequence length="161" mass="17252">MIHTAHVVRADGSNTGIMREIAPLIADGLIDESSPPAELHPLADFRSGDILIRKPRFGAFHGTDLELILRTAQIDILIIGGIATHVCCDTTAREATARDFKVLFLSDGTACSSLPGTGTGPIEAEDLQRAVLATLAFGFGEVLSVDSTIHRIRTHDEQNKP</sequence>
<dbReference type="AlphaFoldDB" id="A0A239CY82"/>
<dbReference type="SUPFAM" id="SSF52499">
    <property type="entry name" value="Isochorismatase-like hydrolases"/>
    <property type="match status" value="1"/>
</dbReference>
<dbReference type="CDD" id="cd00431">
    <property type="entry name" value="cysteine_hydrolases"/>
    <property type="match status" value="1"/>
</dbReference>
<reference evidence="3 4" key="1">
    <citation type="submission" date="2017-06" db="EMBL/GenBank/DDBJ databases">
        <authorList>
            <person name="Kim H.J."/>
            <person name="Triplett B.A."/>
        </authorList>
    </citation>
    <scope>NUCLEOTIDE SEQUENCE [LARGE SCALE GENOMIC DNA]</scope>
    <source>
        <strain evidence="3 4">CGMCC 4.2132</strain>
    </source>
</reference>
<keyword evidence="4" id="KW-1185">Reference proteome</keyword>
<name>A0A239CY82_9ACTN</name>